<dbReference type="GO" id="GO:0032259">
    <property type="term" value="P:methylation"/>
    <property type="evidence" value="ECO:0007669"/>
    <property type="project" value="UniProtKB-KW"/>
</dbReference>
<gene>
    <name evidence="2" type="ORF">AOA14_02280</name>
</gene>
<dbReference type="InterPro" id="IPR050508">
    <property type="entry name" value="Methyltransf_Superfamily"/>
</dbReference>
<dbReference type="EMBL" id="CP013342">
    <property type="protein sequence ID" value="AMU93429.1"/>
    <property type="molecule type" value="Genomic_DNA"/>
</dbReference>
<keyword evidence="2" id="KW-0808">Transferase</keyword>
<organism evidence="2 3">
    <name type="scientific">Sphingopyxis terrae subsp. terrae NBRC 15098</name>
    <dbReference type="NCBI Taxonomy" id="1219058"/>
    <lineage>
        <taxon>Bacteria</taxon>
        <taxon>Pseudomonadati</taxon>
        <taxon>Pseudomonadota</taxon>
        <taxon>Alphaproteobacteria</taxon>
        <taxon>Sphingomonadales</taxon>
        <taxon>Sphingomonadaceae</taxon>
        <taxon>Sphingopyxis</taxon>
    </lineage>
</organism>
<reference evidence="2 3" key="2">
    <citation type="journal article" date="2016" name="Genome Announc.">
        <title>Complete Genome Sequence of Sphingopyxis terrae Strain 203-1 (NBRC 111660), a Polyethylene Glycol Degrader.</title>
        <authorList>
            <person name="Ohtsubo Y."/>
            <person name="Nonoyama S."/>
            <person name="Nagata Y."/>
            <person name="Numata M."/>
            <person name="Tsuchikane K."/>
            <person name="Hosoyama A."/>
            <person name="Yamazoe A."/>
            <person name="Tsuda M."/>
            <person name="Fujita N."/>
            <person name="Kawai F."/>
        </authorList>
    </citation>
    <scope>NUCLEOTIDE SEQUENCE [LARGE SCALE GENOMIC DNA]</scope>
    <source>
        <strain evidence="2 3">203-1</strain>
    </source>
</reference>
<dbReference type="PANTHER" id="PTHR42912">
    <property type="entry name" value="METHYLTRANSFERASE"/>
    <property type="match status" value="1"/>
</dbReference>
<sequence>MAARMAAAFAGQLARPRGIAGRLLGRAMDLANRRPTRLAIDLLAPRAGERVIDIGCGTGAALAAVRRRADVDAAGIDPSPVMAAMAATRLGEGADIRCAELAAMPFPPTSFDAALLLNMLYFCDPDGRDLAPLHRILRPGGRAVAYVTHRDTMRDWSFTRVGLHRLYDEAALERIFMGAGFAHNRITIARVAITPSITGLLARAAR</sequence>
<dbReference type="STRING" id="1219058.AOA14_02280"/>
<dbReference type="RefSeq" id="WP_238929713.1">
    <property type="nucleotide sequence ID" value="NZ_CP013342.1"/>
</dbReference>
<dbReference type="SUPFAM" id="SSF53335">
    <property type="entry name" value="S-adenosyl-L-methionine-dependent methyltransferases"/>
    <property type="match status" value="1"/>
</dbReference>
<protein>
    <submittedName>
        <fullName evidence="2">Methyltransferase type 11</fullName>
    </submittedName>
</protein>
<dbReference type="KEGG" id="ster:AOA14_02280"/>
<accession>A0A142VUM3</accession>
<keyword evidence="2" id="KW-0489">Methyltransferase</keyword>
<evidence type="ECO:0000313" key="3">
    <source>
        <dbReference type="Proteomes" id="UP000076234"/>
    </source>
</evidence>
<evidence type="ECO:0000313" key="2">
    <source>
        <dbReference type="EMBL" id="AMU93429.1"/>
    </source>
</evidence>
<evidence type="ECO:0000259" key="1">
    <source>
        <dbReference type="Pfam" id="PF08241"/>
    </source>
</evidence>
<dbReference type="Gene3D" id="3.40.50.150">
    <property type="entry name" value="Vaccinia Virus protein VP39"/>
    <property type="match status" value="1"/>
</dbReference>
<feature type="domain" description="Methyltransferase type 11" evidence="1">
    <location>
        <begin position="52"/>
        <end position="144"/>
    </location>
</feature>
<reference evidence="3" key="1">
    <citation type="submission" date="2015-11" db="EMBL/GenBank/DDBJ databases">
        <title>Complete genome sequence of a polyethylene glycol-degrading strain Sphingopyxis terrae strain 203-1 (NBRC 15098).</title>
        <authorList>
            <person name="Yoshiyuki O."/>
            <person name="Shouta N."/>
            <person name="Nagata Y."/>
            <person name="Numata M."/>
            <person name="Tsuchikane K."/>
            <person name="Hosoyama A."/>
            <person name="Yamazoe A."/>
            <person name="Tsuda M."/>
            <person name="Fujita N."/>
            <person name="Kawai F."/>
        </authorList>
    </citation>
    <scope>NUCLEOTIDE SEQUENCE [LARGE SCALE GENOMIC DNA]</scope>
    <source>
        <strain evidence="3">203-1</strain>
    </source>
</reference>
<dbReference type="InterPro" id="IPR029063">
    <property type="entry name" value="SAM-dependent_MTases_sf"/>
</dbReference>
<dbReference type="Pfam" id="PF08241">
    <property type="entry name" value="Methyltransf_11"/>
    <property type="match status" value="1"/>
</dbReference>
<dbReference type="GO" id="GO:0008757">
    <property type="term" value="F:S-adenosylmethionine-dependent methyltransferase activity"/>
    <property type="evidence" value="ECO:0007669"/>
    <property type="project" value="InterPro"/>
</dbReference>
<dbReference type="InterPro" id="IPR013216">
    <property type="entry name" value="Methyltransf_11"/>
</dbReference>
<name>A0A142VUM3_9SPHN</name>
<dbReference type="AlphaFoldDB" id="A0A142VUM3"/>
<proteinExistence type="predicted"/>
<dbReference type="Proteomes" id="UP000076234">
    <property type="component" value="Chromosome"/>
</dbReference>
<dbReference type="CDD" id="cd02440">
    <property type="entry name" value="AdoMet_MTases"/>
    <property type="match status" value="1"/>
</dbReference>